<feature type="compositionally biased region" description="Low complexity" evidence="5">
    <location>
        <begin position="20"/>
        <end position="37"/>
    </location>
</feature>
<gene>
    <name evidence="7" type="ORF">AVDCRST_MAG16-2621</name>
</gene>
<dbReference type="InterPro" id="IPR000551">
    <property type="entry name" value="MerR-type_HTH_dom"/>
</dbReference>
<dbReference type="PROSITE" id="PS50937">
    <property type="entry name" value="HTH_MERR_2"/>
    <property type="match status" value="1"/>
</dbReference>
<keyword evidence="1" id="KW-0678">Repressor</keyword>
<dbReference type="Pfam" id="PF13411">
    <property type="entry name" value="MerR_1"/>
    <property type="match status" value="1"/>
</dbReference>
<reference evidence="7" key="1">
    <citation type="submission" date="2020-02" db="EMBL/GenBank/DDBJ databases">
        <authorList>
            <person name="Meier V. D."/>
        </authorList>
    </citation>
    <scope>NUCLEOTIDE SEQUENCE</scope>
    <source>
        <strain evidence="7">AVDCRST_MAG16</strain>
    </source>
</reference>
<dbReference type="InterPro" id="IPR009061">
    <property type="entry name" value="DNA-bd_dom_put_sf"/>
</dbReference>
<keyword evidence="2" id="KW-0805">Transcription regulation</keyword>
<dbReference type="Gene3D" id="1.10.1660.10">
    <property type="match status" value="1"/>
</dbReference>
<evidence type="ECO:0000256" key="2">
    <source>
        <dbReference type="ARBA" id="ARBA00023015"/>
    </source>
</evidence>
<sequence>MTGTSSRAGDTGPGGVPRTSPEALPLSQSLPLPLGHPQTAPVTTARGPAPEGPWSDPDAAFYTVGQVGDLLGVPAATLRRFDVTGAVRPARSTGGQRRYSHRQLEHARRLLRLVDEGLTLAAATRVADLEDTVADLRQQLSDTRSDDGAD</sequence>
<dbReference type="SMART" id="SM00422">
    <property type="entry name" value="HTH_MERR"/>
    <property type="match status" value="1"/>
</dbReference>
<dbReference type="GO" id="GO:0003677">
    <property type="term" value="F:DNA binding"/>
    <property type="evidence" value="ECO:0007669"/>
    <property type="project" value="UniProtKB-KW"/>
</dbReference>
<evidence type="ECO:0000259" key="6">
    <source>
        <dbReference type="PROSITE" id="PS50937"/>
    </source>
</evidence>
<dbReference type="AlphaFoldDB" id="A0A6J4MCV9"/>
<feature type="domain" description="HTH merR-type" evidence="6">
    <location>
        <begin position="61"/>
        <end position="129"/>
    </location>
</feature>
<accession>A0A6J4MCV9</accession>
<organism evidence="7">
    <name type="scientific">uncultured Frankineae bacterium</name>
    <dbReference type="NCBI Taxonomy" id="437475"/>
    <lineage>
        <taxon>Bacteria</taxon>
        <taxon>Bacillati</taxon>
        <taxon>Actinomycetota</taxon>
        <taxon>Actinomycetes</taxon>
        <taxon>Frankiales</taxon>
        <taxon>environmental samples</taxon>
    </lineage>
</organism>
<evidence type="ECO:0000256" key="4">
    <source>
        <dbReference type="ARBA" id="ARBA00023163"/>
    </source>
</evidence>
<evidence type="ECO:0000256" key="3">
    <source>
        <dbReference type="ARBA" id="ARBA00023125"/>
    </source>
</evidence>
<evidence type="ECO:0000256" key="1">
    <source>
        <dbReference type="ARBA" id="ARBA00022491"/>
    </source>
</evidence>
<feature type="region of interest" description="Disordered" evidence="5">
    <location>
        <begin position="1"/>
        <end position="57"/>
    </location>
</feature>
<dbReference type="InterPro" id="IPR047057">
    <property type="entry name" value="MerR_fam"/>
</dbReference>
<evidence type="ECO:0000256" key="5">
    <source>
        <dbReference type="SAM" id="MobiDB-lite"/>
    </source>
</evidence>
<keyword evidence="4" id="KW-0804">Transcription</keyword>
<dbReference type="EMBL" id="CADCUE010000247">
    <property type="protein sequence ID" value="CAA9355179.1"/>
    <property type="molecule type" value="Genomic_DNA"/>
</dbReference>
<dbReference type="GO" id="GO:0003700">
    <property type="term" value="F:DNA-binding transcription factor activity"/>
    <property type="evidence" value="ECO:0007669"/>
    <property type="project" value="InterPro"/>
</dbReference>
<dbReference type="SUPFAM" id="SSF46955">
    <property type="entry name" value="Putative DNA-binding domain"/>
    <property type="match status" value="1"/>
</dbReference>
<dbReference type="PANTHER" id="PTHR30204:SF69">
    <property type="entry name" value="MERR-FAMILY TRANSCRIPTIONAL REGULATOR"/>
    <property type="match status" value="1"/>
</dbReference>
<dbReference type="PANTHER" id="PTHR30204">
    <property type="entry name" value="REDOX-CYCLING DRUG-SENSING TRANSCRIPTIONAL ACTIVATOR SOXR"/>
    <property type="match status" value="1"/>
</dbReference>
<name>A0A6J4MCV9_9ACTN</name>
<keyword evidence="3" id="KW-0238">DNA-binding</keyword>
<protein>
    <recommendedName>
        <fullName evidence="6">HTH merR-type domain-containing protein</fullName>
    </recommendedName>
</protein>
<evidence type="ECO:0000313" key="7">
    <source>
        <dbReference type="EMBL" id="CAA9355179.1"/>
    </source>
</evidence>
<proteinExistence type="predicted"/>